<feature type="transmembrane region" description="Helical" evidence="1">
    <location>
        <begin position="349"/>
        <end position="373"/>
    </location>
</feature>
<accession>A0A2K4MJQ8</accession>
<feature type="transmembrane region" description="Helical" evidence="1">
    <location>
        <begin position="12"/>
        <end position="30"/>
    </location>
</feature>
<keyword evidence="1" id="KW-1133">Transmembrane helix</keyword>
<name>A0A2K4MJQ8_9NEIS</name>
<evidence type="ECO:0000313" key="2">
    <source>
        <dbReference type="EMBL" id="POA97324.1"/>
    </source>
</evidence>
<proteinExistence type="predicted"/>
<keyword evidence="1" id="KW-0472">Membrane</keyword>
<keyword evidence="3" id="KW-1185">Reference proteome</keyword>
<feature type="transmembrane region" description="Helical" evidence="1">
    <location>
        <begin position="296"/>
        <end position="316"/>
    </location>
</feature>
<feature type="transmembrane region" description="Helical" evidence="1">
    <location>
        <begin position="145"/>
        <end position="163"/>
    </location>
</feature>
<organism evidence="2 3">
    <name type="scientific">Chromobacterium sinusclupearum</name>
    <dbReference type="NCBI Taxonomy" id="2077146"/>
    <lineage>
        <taxon>Bacteria</taxon>
        <taxon>Pseudomonadati</taxon>
        <taxon>Pseudomonadota</taxon>
        <taxon>Betaproteobacteria</taxon>
        <taxon>Neisseriales</taxon>
        <taxon>Chromobacteriaceae</taxon>
        <taxon>Chromobacterium</taxon>
    </lineage>
</organism>
<evidence type="ECO:0000256" key="1">
    <source>
        <dbReference type="SAM" id="Phobius"/>
    </source>
</evidence>
<dbReference type="Proteomes" id="UP000236416">
    <property type="component" value="Unassembled WGS sequence"/>
</dbReference>
<keyword evidence="2" id="KW-0808">Transferase</keyword>
<protein>
    <submittedName>
        <fullName evidence="2">UDP phosphate-alpha-4-amino-4-deoxy-L-arabinose arabinosyl transferase</fullName>
    </submittedName>
</protein>
<comment type="caution">
    <text evidence="2">The sequence shown here is derived from an EMBL/GenBank/DDBJ whole genome shotgun (WGS) entry which is preliminary data.</text>
</comment>
<keyword evidence="1" id="KW-0812">Transmembrane</keyword>
<evidence type="ECO:0000313" key="3">
    <source>
        <dbReference type="Proteomes" id="UP000236416"/>
    </source>
</evidence>
<dbReference type="EMBL" id="PPTF01000073">
    <property type="protein sequence ID" value="POA97324.1"/>
    <property type="molecule type" value="Genomic_DNA"/>
</dbReference>
<dbReference type="RefSeq" id="WP_103321117.1">
    <property type="nucleotide sequence ID" value="NZ_PPTF01000073.1"/>
</dbReference>
<feature type="transmembrane region" description="Helical" evidence="1">
    <location>
        <begin position="425"/>
        <end position="445"/>
    </location>
</feature>
<reference evidence="2 3" key="1">
    <citation type="submission" date="2018-01" db="EMBL/GenBank/DDBJ databases">
        <title>Genomic Sequence of Chromobacterium MWU13-2610 from wild cranberry bogs within the Cape Cod National Seashore.</title>
        <authorList>
            <person name="O'Hara-Hanley K."/>
            <person name="Soby S."/>
            <person name="Harrison A."/>
        </authorList>
    </citation>
    <scope>NUCLEOTIDE SEQUENCE [LARGE SCALE GENOMIC DNA]</scope>
    <source>
        <strain evidence="2 3">MWU13-2610</strain>
    </source>
</reference>
<sequence length="547" mass="60202">MTPVRPSPPPALPWPALAAVLLLWLIPGLVGHEPWKPDEAYTFGLVRHIAASGDWVVPMLAGEPFLEKPPLFFISASWTLQALQGWLGAPDAARLAAGLWNAIGWLGLGVAARGLLGPGFGRWAPLLLMGAVGLPIRAHQLITDTALMAGFCWGLAGLCHALARPVLAGLMLGGGTAIAFLSKGLLGPGCLGLAALALPLHPAYRQRRYLLTLAVALLTALPLPLWWMAALYRRSPELFHLWLDANNFGRFNGSAHLGPRQRPWFYGRTLPWYALPLWPLALWNGWRVLRRQVSPLIILPPLALFGGSLAVLLAAAEARELYALPLLPPLTLLALSGLPFAWRPPRWASIALAALFGLLLGYLLLVARVLSAPADIAWSRPLLERQFSGWTPAFYPGHWLAFGLALACLLWCWRQPLTAMAGLAWRWSIAMTLLWCGVATLWLPALDHGMRYRETFHALKPTLEAIQRDGGCVASLNLGEPQRALLEYYAGYRTLRLETQPAAHQCRWLLLQTLHDQAPSALAKLHPISVFQRPGDHKERFRLYLLP</sequence>
<feature type="transmembrane region" description="Helical" evidence="1">
    <location>
        <begin position="270"/>
        <end position="289"/>
    </location>
</feature>
<feature type="transmembrane region" description="Helical" evidence="1">
    <location>
        <begin position="322"/>
        <end position="342"/>
    </location>
</feature>
<feature type="transmembrane region" description="Helical" evidence="1">
    <location>
        <begin position="393"/>
        <end position="413"/>
    </location>
</feature>
<feature type="transmembrane region" description="Helical" evidence="1">
    <location>
        <begin position="210"/>
        <end position="232"/>
    </location>
</feature>
<feature type="transmembrane region" description="Helical" evidence="1">
    <location>
        <begin position="175"/>
        <end position="198"/>
    </location>
</feature>
<dbReference type="AlphaFoldDB" id="A0A2K4MJQ8"/>
<dbReference type="GO" id="GO:0016740">
    <property type="term" value="F:transferase activity"/>
    <property type="evidence" value="ECO:0007669"/>
    <property type="project" value="UniProtKB-KW"/>
</dbReference>
<gene>
    <name evidence="2" type="ORF">C2134_15900</name>
</gene>